<feature type="transmembrane region" description="Helical" evidence="15">
    <location>
        <begin position="298"/>
        <end position="318"/>
    </location>
</feature>
<dbReference type="GO" id="GO:0015293">
    <property type="term" value="F:symporter activity"/>
    <property type="evidence" value="ECO:0007669"/>
    <property type="project" value="UniProtKB-KW"/>
</dbReference>
<keyword evidence="9 15" id="KW-0472">Membrane</keyword>
<feature type="transmembrane region" description="Helical" evidence="15">
    <location>
        <begin position="325"/>
        <end position="350"/>
    </location>
</feature>
<keyword evidence="7" id="KW-0769">Symport</keyword>
<feature type="signal peptide" evidence="16">
    <location>
        <begin position="1"/>
        <end position="19"/>
    </location>
</feature>
<protein>
    <recommendedName>
        <fullName evidence="14">Cystinosin homolog</fullName>
    </recommendedName>
</protein>
<evidence type="ECO:0000256" key="1">
    <source>
        <dbReference type="ARBA" id="ARBA00004155"/>
    </source>
</evidence>
<dbReference type="NCBIfam" id="TIGR00951">
    <property type="entry name" value="2A43"/>
    <property type="match status" value="1"/>
</dbReference>
<dbReference type="EMBL" id="LR900595">
    <property type="protein sequence ID" value="CAD7246243.1"/>
    <property type="molecule type" value="Genomic_DNA"/>
</dbReference>
<evidence type="ECO:0000256" key="9">
    <source>
        <dbReference type="ARBA" id="ARBA00023136"/>
    </source>
</evidence>
<dbReference type="FunFam" id="1.20.1280.290:FF:000016">
    <property type="entry name" value="Cystinosin homolog"/>
    <property type="match status" value="1"/>
</dbReference>
<evidence type="ECO:0000256" key="10">
    <source>
        <dbReference type="ARBA" id="ARBA00023180"/>
    </source>
</evidence>
<evidence type="ECO:0000256" key="5">
    <source>
        <dbReference type="ARBA" id="ARBA00022692"/>
    </source>
</evidence>
<dbReference type="FunFam" id="1.20.1280.290:FF:000023">
    <property type="entry name" value="Cystinosin homolog"/>
    <property type="match status" value="1"/>
</dbReference>
<evidence type="ECO:0000313" key="17">
    <source>
        <dbReference type="EMBL" id="CAD7246243.1"/>
    </source>
</evidence>
<keyword evidence="10" id="KW-0325">Glycoprotein</keyword>
<feature type="chain" id="PRO_5036209816" description="Cystinosin homolog" evidence="16">
    <location>
        <begin position="20"/>
        <end position="476"/>
    </location>
</feature>
<evidence type="ECO:0000256" key="6">
    <source>
        <dbReference type="ARBA" id="ARBA00022737"/>
    </source>
</evidence>
<name>A0A7R9A777_9CRUS</name>
<keyword evidence="18" id="KW-1185">Reference proteome</keyword>
<dbReference type="PANTHER" id="PTHR13131:SF5">
    <property type="entry name" value="CYSTINOSIN"/>
    <property type="match status" value="1"/>
</dbReference>
<dbReference type="GO" id="GO:0005765">
    <property type="term" value="C:lysosomal membrane"/>
    <property type="evidence" value="ECO:0007669"/>
    <property type="project" value="UniProtKB-SubCell"/>
</dbReference>
<reference evidence="17" key="1">
    <citation type="submission" date="2020-11" db="EMBL/GenBank/DDBJ databases">
        <authorList>
            <person name="Tran Van P."/>
        </authorList>
    </citation>
    <scope>NUCLEOTIDE SEQUENCE</scope>
</reference>
<evidence type="ECO:0000256" key="11">
    <source>
        <dbReference type="ARBA" id="ARBA00023228"/>
    </source>
</evidence>
<dbReference type="OrthoDB" id="75720at2759"/>
<evidence type="ECO:0000256" key="16">
    <source>
        <dbReference type="SAM" id="SignalP"/>
    </source>
</evidence>
<comment type="catalytic activity">
    <reaction evidence="12">
        <text>L-cystine(out) + H(+)(out) = L-cystine(in) + H(+)(in)</text>
        <dbReference type="Rhea" id="RHEA:66172"/>
        <dbReference type="ChEBI" id="CHEBI:15378"/>
        <dbReference type="ChEBI" id="CHEBI:35491"/>
    </reaction>
    <physiologicalReaction direction="left-to-right" evidence="12">
        <dbReference type="Rhea" id="RHEA:66173"/>
    </physiologicalReaction>
</comment>
<dbReference type="EMBL" id="CAJPEV010001078">
    <property type="protein sequence ID" value="CAG0890574.1"/>
    <property type="molecule type" value="Genomic_DNA"/>
</dbReference>
<feature type="transmembrane region" description="Helical" evidence="15">
    <location>
        <begin position="254"/>
        <end position="275"/>
    </location>
</feature>
<evidence type="ECO:0000256" key="7">
    <source>
        <dbReference type="ARBA" id="ARBA00022847"/>
    </source>
</evidence>
<gene>
    <name evidence="17" type="ORF">DSTB1V02_LOCUS6099</name>
</gene>
<feature type="transmembrane region" description="Helical" evidence="15">
    <location>
        <begin position="356"/>
        <end position="374"/>
    </location>
</feature>
<dbReference type="SMART" id="SM00679">
    <property type="entry name" value="CTNS"/>
    <property type="match status" value="2"/>
</dbReference>
<keyword evidence="11" id="KW-0458">Lysosome</keyword>
<comment type="similarity">
    <text evidence="3">Belongs to the cystinosin family.</text>
</comment>
<evidence type="ECO:0000256" key="12">
    <source>
        <dbReference type="ARBA" id="ARBA00048473"/>
    </source>
</evidence>
<evidence type="ECO:0000256" key="13">
    <source>
        <dbReference type="ARBA" id="ARBA00055495"/>
    </source>
</evidence>
<comment type="function">
    <text evidence="13">Cystine/H(+) symporter that mediates export of cystine, the oxidized dimer of cysteine, from lysosomes. May play a role in the degradation of engulfed apoptotic cells.</text>
</comment>
<dbReference type="Pfam" id="PF04193">
    <property type="entry name" value="PQ-loop"/>
    <property type="match status" value="2"/>
</dbReference>
<dbReference type="GO" id="GO:0015184">
    <property type="term" value="F:L-cystine transmembrane transporter activity"/>
    <property type="evidence" value="ECO:0007669"/>
    <property type="project" value="TreeGrafter"/>
</dbReference>
<comment type="subcellular location">
    <subcellularLocation>
        <location evidence="2">Cytoplasmic vesicle</location>
        <location evidence="2">Phagosome</location>
    </subcellularLocation>
    <subcellularLocation>
        <location evidence="1">Lysosome membrane</location>
        <topology evidence="1">Multi-pass membrane protein</topology>
    </subcellularLocation>
</comment>
<evidence type="ECO:0000256" key="8">
    <source>
        <dbReference type="ARBA" id="ARBA00022989"/>
    </source>
</evidence>
<evidence type="ECO:0000256" key="14">
    <source>
        <dbReference type="ARBA" id="ARBA00074957"/>
    </source>
</evidence>
<sequence>MVILIMLVKSFIFVISASGAILDPTSRAVKSVTLRESILGVEEQKTKTLQVTLVTRGTVTFWFEVSDPSAVKFSPNHFTIPQGEHVQEVEIQVLKIGHIDGALNATSPLPRIMYVIRVHPAEEIDDAMVLLSVLAHVKLEVTSPHTIVLRLEGDNRLRKKTIEEKLGSLYSSVRWHADDADIEKCLKTEEVRAKYNVVWPWDGAFHVNVFHSYTVDLIADLVGWIYFFAWSISFYPQIYSNWRRKSVEGLNFDFVILNITGFIAYGLFNVGLYWVPSVMAEYHRLHPKGVNPVQLNDVVFSLHATFACIITGIQCCIYERGDQKVSVVAMVLMGMIGIVVAISLILTLLVSITWLTYLYIFSYVKLAITIIKYFPQAVFNYRRKSTQGWSIGNILCDFTGGVFSILQMFMIAANNDDWGSIFGDPTKFGLGLFSILFDFLFMFQHYYLYREDREPRTERERLLADAHWRKQWKEKV</sequence>
<accession>A0A7R9A777</accession>
<evidence type="ECO:0000256" key="3">
    <source>
        <dbReference type="ARBA" id="ARBA00006855"/>
    </source>
</evidence>
<keyword evidence="6" id="KW-0677">Repeat</keyword>
<keyword evidence="5 15" id="KW-0812">Transmembrane</keyword>
<keyword evidence="16" id="KW-0732">Signal</keyword>
<organism evidence="17">
    <name type="scientific">Darwinula stevensoni</name>
    <dbReference type="NCBI Taxonomy" id="69355"/>
    <lineage>
        <taxon>Eukaryota</taxon>
        <taxon>Metazoa</taxon>
        <taxon>Ecdysozoa</taxon>
        <taxon>Arthropoda</taxon>
        <taxon>Crustacea</taxon>
        <taxon>Oligostraca</taxon>
        <taxon>Ostracoda</taxon>
        <taxon>Podocopa</taxon>
        <taxon>Podocopida</taxon>
        <taxon>Darwinulocopina</taxon>
        <taxon>Darwinuloidea</taxon>
        <taxon>Darwinulidae</taxon>
        <taxon>Darwinula</taxon>
    </lineage>
</organism>
<dbReference type="AlphaFoldDB" id="A0A7R9A777"/>
<evidence type="ECO:0000256" key="2">
    <source>
        <dbReference type="ARBA" id="ARBA00004262"/>
    </source>
</evidence>
<proteinExistence type="inferred from homology"/>
<feature type="transmembrane region" description="Helical" evidence="15">
    <location>
        <begin position="221"/>
        <end position="242"/>
    </location>
</feature>
<evidence type="ECO:0000256" key="4">
    <source>
        <dbReference type="ARBA" id="ARBA00022448"/>
    </source>
</evidence>
<dbReference type="Gene3D" id="1.20.1280.290">
    <property type="match status" value="2"/>
</dbReference>
<evidence type="ECO:0000256" key="15">
    <source>
        <dbReference type="SAM" id="Phobius"/>
    </source>
</evidence>
<evidence type="ECO:0000313" key="18">
    <source>
        <dbReference type="Proteomes" id="UP000677054"/>
    </source>
</evidence>
<feature type="transmembrane region" description="Helical" evidence="15">
    <location>
        <begin position="394"/>
        <end position="413"/>
    </location>
</feature>
<dbReference type="PANTHER" id="PTHR13131">
    <property type="entry name" value="CYSTINOSIN"/>
    <property type="match status" value="1"/>
</dbReference>
<dbReference type="Proteomes" id="UP000677054">
    <property type="component" value="Unassembled WGS sequence"/>
</dbReference>
<dbReference type="InterPro" id="IPR005282">
    <property type="entry name" value="LC_transporter"/>
</dbReference>
<keyword evidence="4" id="KW-0813">Transport</keyword>
<keyword evidence="8 15" id="KW-1133">Transmembrane helix</keyword>
<dbReference type="InterPro" id="IPR006603">
    <property type="entry name" value="PQ-loop_rpt"/>
</dbReference>
<feature type="transmembrane region" description="Helical" evidence="15">
    <location>
        <begin position="428"/>
        <end position="449"/>
    </location>
</feature>
<dbReference type="GO" id="GO:0045335">
    <property type="term" value="C:phagocytic vesicle"/>
    <property type="evidence" value="ECO:0007669"/>
    <property type="project" value="UniProtKB-SubCell"/>
</dbReference>